<protein>
    <submittedName>
        <fullName evidence="1">HTH-type transcriptional repressor SmtB</fullName>
    </submittedName>
</protein>
<dbReference type="PANTHER" id="PTHR43132">
    <property type="entry name" value="ARSENICAL RESISTANCE OPERON REPRESSOR ARSR-RELATED"/>
    <property type="match status" value="1"/>
</dbReference>
<dbReference type="CDD" id="cd00090">
    <property type="entry name" value="HTH_ARSR"/>
    <property type="match status" value="1"/>
</dbReference>
<dbReference type="InterPro" id="IPR036388">
    <property type="entry name" value="WH-like_DNA-bd_sf"/>
</dbReference>
<dbReference type="InterPro" id="IPR011991">
    <property type="entry name" value="ArsR-like_HTH"/>
</dbReference>
<organism evidence="1 2">
    <name type="scientific">Nocardioides aquaticus</name>
    <dbReference type="NCBI Taxonomy" id="160826"/>
    <lineage>
        <taxon>Bacteria</taxon>
        <taxon>Bacillati</taxon>
        <taxon>Actinomycetota</taxon>
        <taxon>Actinomycetes</taxon>
        <taxon>Propionibacteriales</taxon>
        <taxon>Nocardioidaceae</taxon>
        <taxon>Nocardioides</taxon>
    </lineage>
</organism>
<dbReference type="RefSeq" id="WP_214057096.1">
    <property type="nucleotide sequence ID" value="NZ_BAAAHS010000028.1"/>
</dbReference>
<dbReference type="EMBL" id="CP075371">
    <property type="protein sequence ID" value="QVT81782.1"/>
    <property type="molecule type" value="Genomic_DNA"/>
</dbReference>
<keyword evidence="2" id="KW-1185">Reference proteome</keyword>
<dbReference type="PANTHER" id="PTHR43132:SF6">
    <property type="entry name" value="HTH-TYPE TRANSCRIPTIONAL REPRESSOR CZRA"/>
    <property type="match status" value="1"/>
</dbReference>
<dbReference type="Proteomes" id="UP000679307">
    <property type="component" value="Chromosome"/>
</dbReference>
<evidence type="ECO:0000313" key="2">
    <source>
        <dbReference type="Proteomes" id="UP000679307"/>
    </source>
</evidence>
<dbReference type="SUPFAM" id="SSF46785">
    <property type="entry name" value="Winged helix' DNA-binding domain"/>
    <property type="match status" value="1"/>
</dbReference>
<gene>
    <name evidence="1" type="primary">smtB</name>
    <name evidence="1" type="ORF">ENKNEFLB_04199</name>
</gene>
<dbReference type="Gene3D" id="1.10.10.10">
    <property type="entry name" value="Winged helix-like DNA-binding domain superfamily/Winged helix DNA-binding domain"/>
    <property type="match status" value="1"/>
</dbReference>
<name>A0ABX8EQQ9_9ACTN</name>
<sequence>MGTWNVPADVLAASGFGISPKAEVVAALGALLAPRSPEQRAFSSAHRAGFEQWLTVHPTARDLLGASFRQSGPGVAGWIADYLADPADVADPTFEHEVALVAELTDDDVRADLLETTGAPLTQRLLEPGVRDVATEVLRWLWTHTVETDWPRRERVLRADVVARTAQLAWHGWAAVLRDLGRDREWDGDGHLRINRYDLPARTLPPSARLMFVPTHDDGSWVGWRGERYAVYYPVAGRLASVDAAHAEGLSALIGVNRAMVLALLDVPRSTSQVGAVSGLALGSVGSHLRILLASGAVTRRRSGREVLYWRTALGDALVASGSAR</sequence>
<dbReference type="InterPro" id="IPR036390">
    <property type="entry name" value="WH_DNA-bd_sf"/>
</dbReference>
<evidence type="ECO:0000313" key="1">
    <source>
        <dbReference type="EMBL" id="QVT81782.1"/>
    </source>
</evidence>
<proteinExistence type="predicted"/>
<dbReference type="InterPro" id="IPR051011">
    <property type="entry name" value="Metal_resp_trans_reg"/>
</dbReference>
<reference evidence="1 2" key="1">
    <citation type="submission" date="2021-05" db="EMBL/GenBank/DDBJ databases">
        <title>Complete genome of Nocardioides aquaticus KCTC 9944T isolated from meromictic and hypersaline Ekho Lake, Antarctica.</title>
        <authorList>
            <person name="Hwang K."/>
            <person name="Kim K.M."/>
            <person name="Choe H."/>
        </authorList>
    </citation>
    <scope>NUCLEOTIDE SEQUENCE [LARGE SCALE GENOMIC DNA]</scope>
    <source>
        <strain evidence="1 2">KCTC 9944</strain>
    </source>
</reference>
<accession>A0ABX8EQQ9</accession>